<keyword evidence="1" id="KW-0808">Transferase</keyword>
<dbReference type="OrthoDB" id="3344688at2759"/>
<protein>
    <submittedName>
        <fullName evidence="1">Putative glutathione S-transferase parA</fullName>
    </submittedName>
</protein>
<evidence type="ECO:0000313" key="1">
    <source>
        <dbReference type="EMBL" id="KZV56998.1"/>
    </source>
</evidence>
<organism evidence="1 2">
    <name type="scientific">Dorcoceras hygrometricum</name>
    <dbReference type="NCBI Taxonomy" id="472368"/>
    <lineage>
        <taxon>Eukaryota</taxon>
        <taxon>Viridiplantae</taxon>
        <taxon>Streptophyta</taxon>
        <taxon>Embryophyta</taxon>
        <taxon>Tracheophyta</taxon>
        <taxon>Spermatophyta</taxon>
        <taxon>Magnoliopsida</taxon>
        <taxon>eudicotyledons</taxon>
        <taxon>Gunneridae</taxon>
        <taxon>Pentapetalae</taxon>
        <taxon>asterids</taxon>
        <taxon>lamiids</taxon>
        <taxon>Lamiales</taxon>
        <taxon>Gesneriaceae</taxon>
        <taxon>Didymocarpoideae</taxon>
        <taxon>Trichosporeae</taxon>
        <taxon>Loxocarpinae</taxon>
        <taxon>Dorcoceras</taxon>
    </lineage>
</organism>
<dbReference type="AlphaFoldDB" id="A0A2Z7DHU1"/>
<accession>A0A2Z7DHU1</accession>
<sequence length="61" mass="6620">MDQTKAVGCPLGNHFELNSQQSPTTEDEKEEIKSVPYALAIESLMYGMYSIGFSSLGGCSE</sequence>
<dbReference type="GO" id="GO:0016740">
    <property type="term" value="F:transferase activity"/>
    <property type="evidence" value="ECO:0007669"/>
    <property type="project" value="UniProtKB-KW"/>
</dbReference>
<dbReference type="EMBL" id="KQ987736">
    <property type="protein sequence ID" value="KZV56998.1"/>
    <property type="molecule type" value="Genomic_DNA"/>
</dbReference>
<proteinExistence type="predicted"/>
<gene>
    <name evidence="1" type="ORF">F511_08156</name>
</gene>
<reference evidence="1 2" key="1">
    <citation type="journal article" date="2015" name="Proc. Natl. Acad. Sci. U.S.A.">
        <title>The resurrection genome of Boea hygrometrica: A blueprint for survival of dehydration.</title>
        <authorList>
            <person name="Xiao L."/>
            <person name="Yang G."/>
            <person name="Zhang L."/>
            <person name="Yang X."/>
            <person name="Zhao S."/>
            <person name="Ji Z."/>
            <person name="Zhou Q."/>
            <person name="Hu M."/>
            <person name="Wang Y."/>
            <person name="Chen M."/>
            <person name="Xu Y."/>
            <person name="Jin H."/>
            <person name="Xiao X."/>
            <person name="Hu G."/>
            <person name="Bao F."/>
            <person name="Hu Y."/>
            <person name="Wan P."/>
            <person name="Li L."/>
            <person name="Deng X."/>
            <person name="Kuang T."/>
            <person name="Xiang C."/>
            <person name="Zhu J.K."/>
            <person name="Oliver M.J."/>
            <person name="He Y."/>
        </authorList>
    </citation>
    <scope>NUCLEOTIDE SEQUENCE [LARGE SCALE GENOMIC DNA]</scope>
    <source>
        <strain evidence="2">cv. XS01</strain>
    </source>
</reference>
<keyword evidence="2" id="KW-1185">Reference proteome</keyword>
<name>A0A2Z7DHU1_9LAMI</name>
<dbReference type="Proteomes" id="UP000250235">
    <property type="component" value="Unassembled WGS sequence"/>
</dbReference>
<evidence type="ECO:0000313" key="2">
    <source>
        <dbReference type="Proteomes" id="UP000250235"/>
    </source>
</evidence>